<evidence type="ECO:0000256" key="2">
    <source>
        <dbReference type="SAM" id="MobiDB-lite"/>
    </source>
</evidence>
<feature type="non-terminal residue" evidence="4">
    <location>
        <position position="792"/>
    </location>
</feature>
<feature type="region of interest" description="Disordered" evidence="2">
    <location>
        <begin position="585"/>
        <end position="605"/>
    </location>
</feature>
<dbReference type="EMBL" id="SKCS01000183">
    <property type="protein sequence ID" value="TNN13850.1"/>
    <property type="molecule type" value="Genomic_DNA"/>
</dbReference>
<feature type="non-terminal residue" evidence="4">
    <location>
        <position position="1"/>
    </location>
</feature>
<dbReference type="AlphaFoldDB" id="A0A4Z2DCC8"/>
<dbReference type="InterPro" id="IPR051177">
    <property type="entry name" value="CIK-Related_Protein"/>
</dbReference>
<dbReference type="PANTHER" id="PTHR12984">
    <property type="entry name" value="SCY1-RELATED S/T PROTEIN KINASE-LIKE"/>
    <property type="match status" value="1"/>
</dbReference>
<dbReference type="InterPro" id="IPR011009">
    <property type="entry name" value="Kinase-like_dom_sf"/>
</dbReference>
<accession>A0A4Z2DCC8</accession>
<comment type="caution">
    <text evidence="4">The sequence shown here is derived from an EMBL/GenBank/DDBJ whole genome shotgun (WGS) entry which is preliminary data.</text>
</comment>
<feature type="compositionally biased region" description="Polar residues" evidence="2">
    <location>
        <begin position="585"/>
        <end position="596"/>
    </location>
</feature>
<evidence type="ECO:0000259" key="3">
    <source>
        <dbReference type="PROSITE" id="PS50011"/>
    </source>
</evidence>
<dbReference type="SUPFAM" id="SSF48371">
    <property type="entry name" value="ARM repeat"/>
    <property type="match status" value="1"/>
</dbReference>
<dbReference type="GO" id="GO:0004672">
    <property type="term" value="F:protein kinase activity"/>
    <property type="evidence" value="ECO:0007669"/>
    <property type="project" value="InterPro"/>
</dbReference>
<organism evidence="4 5">
    <name type="scientific">Schistosoma japonicum</name>
    <name type="common">Blood fluke</name>
    <dbReference type="NCBI Taxonomy" id="6182"/>
    <lineage>
        <taxon>Eukaryota</taxon>
        <taxon>Metazoa</taxon>
        <taxon>Spiralia</taxon>
        <taxon>Lophotrochozoa</taxon>
        <taxon>Platyhelminthes</taxon>
        <taxon>Trematoda</taxon>
        <taxon>Digenea</taxon>
        <taxon>Strigeidida</taxon>
        <taxon>Schistosomatoidea</taxon>
        <taxon>Schistosomatidae</taxon>
        <taxon>Schistosoma</taxon>
    </lineage>
</organism>
<protein>
    <submittedName>
        <fullName evidence="4">SCY1 2</fullName>
    </submittedName>
</protein>
<sequence length="792" mass="89710">TFRLTDMDRKLGIYQLTELLRFLHIGQSLFHNNVSPNSILLTHRNQWRIVSAAFLESICLEKMDVSQYELGPSPWTRKWPKMARPDCHYSAPECLNLTTNTSNPFTGFRGKTSTDLHHFTNKNSPDHITPSMISMKSRSTNPDDMPGPWSDMFSLGLIICALYTISSPAEGSVQWLQNIRKRGVDSHESFLNTETMFTSKDNIIQETSPEFVHAVHLSQSSDIPEAFRLSVCRMPLELVEPVEKLLSRNTHKRPSSQLFALPILYGRIMPILIELHWQFESRQFTRQLNDYTTMSTVNSSIETTLNDDVCINYDSLLIAGLAHLIEVCSSIDYTEFIEKDLISIFEKSSNLKTKICLIHHTRSFLRQVPDSLIEQYILPLMKECLVSNNNTAQIESLNNLELLVGYITLSDLEIIVLQKIMKAFQCNNQQLQLAALHCLVSILTRLSDSTILNDVIPFLLNVSNELKLNKNTSNLNDIHDHTDNTECHECNDAVEQSLSELCNAWKKILYTKSYLLEPQLISKDIFPSLLPHVVDKKVNITAFRILMSTLYALLDLLDVPNSENDEMTDSTTQYRTVPAVTVNAPSIGSGQMSNRSSKGENLENINMGPRKSIARAAVSFVPMLHPNQLKELENSPNIPRRASAHVICPLPPQTTELRFDKPISETHLSDKNNSTTSISFLGLQLPCVSKLRRHSCDAQRQEKLSTTSIQVDKINDNFSRRSSEQSLQDMNGTNWNRLTTKSRGLLNSDEKNLLTAQICEGPFVRGTNIQTKINWNTPSSNEPVKQMTTSTN</sequence>
<dbReference type="InterPro" id="IPR011989">
    <property type="entry name" value="ARM-like"/>
</dbReference>
<comment type="similarity">
    <text evidence="1">Belongs to the protein kinase superfamily.</text>
</comment>
<dbReference type="PROSITE" id="PS50011">
    <property type="entry name" value="PROTEIN_KINASE_DOM"/>
    <property type="match status" value="1"/>
</dbReference>
<dbReference type="GO" id="GO:0005524">
    <property type="term" value="F:ATP binding"/>
    <property type="evidence" value="ECO:0007669"/>
    <property type="project" value="InterPro"/>
</dbReference>
<keyword evidence="5" id="KW-1185">Reference proteome</keyword>
<evidence type="ECO:0000313" key="4">
    <source>
        <dbReference type="EMBL" id="TNN13850.1"/>
    </source>
</evidence>
<proteinExistence type="inferred from homology"/>
<dbReference type="InterPro" id="IPR016024">
    <property type="entry name" value="ARM-type_fold"/>
</dbReference>
<evidence type="ECO:0000313" key="5">
    <source>
        <dbReference type="Proteomes" id="UP000311919"/>
    </source>
</evidence>
<dbReference type="PANTHER" id="PTHR12984:SF16">
    <property type="entry name" value="BLACK MATCH, ISOFORM H"/>
    <property type="match status" value="1"/>
</dbReference>
<name>A0A4Z2DCC8_SCHJA</name>
<dbReference type="Proteomes" id="UP000311919">
    <property type="component" value="Unassembled WGS sequence"/>
</dbReference>
<dbReference type="OrthoDB" id="79687at2759"/>
<dbReference type="SUPFAM" id="SSF56112">
    <property type="entry name" value="Protein kinase-like (PK-like)"/>
    <property type="match status" value="1"/>
</dbReference>
<feature type="domain" description="Protein kinase" evidence="3">
    <location>
        <begin position="1"/>
        <end position="272"/>
    </location>
</feature>
<dbReference type="Gene3D" id="1.25.10.10">
    <property type="entry name" value="Leucine-rich Repeat Variant"/>
    <property type="match status" value="1"/>
</dbReference>
<dbReference type="Gene3D" id="1.10.510.10">
    <property type="entry name" value="Transferase(Phosphotransferase) domain 1"/>
    <property type="match status" value="1"/>
</dbReference>
<dbReference type="InterPro" id="IPR000719">
    <property type="entry name" value="Prot_kinase_dom"/>
</dbReference>
<gene>
    <name evidence="4" type="ORF">EWB00_002629</name>
</gene>
<reference evidence="4 5" key="1">
    <citation type="submission" date="2019-03" db="EMBL/GenBank/DDBJ databases">
        <title>An improved genome assembly of the fluke Schistosoma japonicum.</title>
        <authorList>
            <person name="Hu W."/>
            <person name="Luo F."/>
            <person name="Yin M."/>
            <person name="Mo X."/>
            <person name="Sun C."/>
            <person name="Wu Q."/>
            <person name="Zhu B."/>
            <person name="Xiang M."/>
            <person name="Wang J."/>
            <person name="Wang Y."/>
            <person name="Zhang T."/>
            <person name="Xu B."/>
            <person name="Zheng H."/>
            <person name="Feng Z."/>
        </authorList>
    </citation>
    <scope>NUCLEOTIDE SEQUENCE [LARGE SCALE GENOMIC DNA]</scope>
    <source>
        <strain evidence="4">HuSjv2</strain>
        <tissue evidence="4">Worms</tissue>
    </source>
</reference>
<evidence type="ECO:0000256" key="1">
    <source>
        <dbReference type="ARBA" id="ARBA00038349"/>
    </source>
</evidence>